<evidence type="ECO:0000313" key="2">
    <source>
        <dbReference type="Proteomes" id="UP000199673"/>
    </source>
</evidence>
<sequence>MDFPPFMHSEFFIMKTLIIPTYLGTEIQIPDDYPIPPVGVDFWINFHRFTPPEDWNLVRRVLEDNSLSVSVVDGDRIYLQEGSVEHEVEDYREIFLRYWEKNPDTRPPGI</sequence>
<keyword evidence="2" id="KW-1185">Reference proteome</keyword>
<dbReference type="RefSeq" id="WP_139235819.1">
    <property type="nucleotide sequence ID" value="NZ_FPBF01000001.1"/>
</dbReference>
<organism evidence="1 2">
    <name type="scientific">Algoriphagus locisalis</name>
    <dbReference type="NCBI Taxonomy" id="305507"/>
    <lineage>
        <taxon>Bacteria</taxon>
        <taxon>Pseudomonadati</taxon>
        <taxon>Bacteroidota</taxon>
        <taxon>Cytophagia</taxon>
        <taxon>Cytophagales</taxon>
        <taxon>Cyclobacteriaceae</taxon>
        <taxon>Algoriphagus</taxon>
    </lineage>
</organism>
<dbReference type="Proteomes" id="UP000199673">
    <property type="component" value="Unassembled WGS sequence"/>
</dbReference>
<dbReference type="EMBL" id="FPBF01000001">
    <property type="protein sequence ID" value="SFT42132.1"/>
    <property type="molecule type" value="Genomic_DNA"/>
</dbReference>
<name>A0A1I6XVY7_9BACT</name>
<reference evidence="2" key="1">
    <citation type="submission" date="2016-10" db="EMBL/GenBank/DDBJ databases">
        <authorList>
            <person name="Varghese N."/>
            <person name="Submissions S."/>
        </authorList>
    </citation>
    <scope>NUCLEOTIDE SEQUENCE [LARGE SCALE GENOMIC DNA]</scope>
    <source>
        <strain evidence="2">DSM 23445</strain>
    </source>
</reference>
<gene>
    <name evidence="1" type="ORF">SAMN04489724_0681</name>
</gene>
<protein>
    <submittedName>
        <fullName evidence="1">Uncharacterized protein</fullName>
    </submittedName>
</protein>
<evidence type="ECO:0000313" key="1">
    <source>
        <dbReference type="EMBL" id="SFT42132.1"/>
    </source>
</evidence>
<accession>A0A1I6XVY7</accession>
<dbReference type="AlphaFoldDB" id="A0A1I6XVY7"/>
<dbReference type="OrthoDB" id="828947at2"/>
<proteinExistence type="predicted"/>